<evidence type="ECO:0000313" key="3">
    <source>
        <dbReference type="Proteomes" id="UP001321473"/>
    </source>
</evidence>
<reference evidence="2 3" key="1">
    <citation type="journal article" date="2023" name="Arcadia Sci">
        <title>De novo assembly of a long-read Amblyomma americanum tick genome.</title>
        <authorList>
            <person name="Chou S."/>
            <person name="Poskanzer K.E."/>
            <person name="Rollins M."/>
            <person name="Thuy-Boun P.S."/>
        </authorList>
    </citation>
    <scope>NUCLEOTIDE SEQUENCE [LARGE SCALE GENOMIC DNA]</scope>
    <source>
        <strain evidence="2">F_SG_1</strain>
        <tissue evidence="2">Salivary glands</tissue>
    </source>
</reference>
<keyword evidence="1" id="KW-0732">Signal</keyword>
<accession>A0AAQ4D3P2</accession>
<protein>
    <recommendedName>
        <fullName evidence="4">Lipocalin-3 1</fullName>
    </recommendedName>
</protein>
<keyword evidence="3" id="KW-1185">Reference proteome</keyword>
<organism evidence="2 3">
    <name type="scientific">Amblyomma americanum</name>
    <name type="common">Lone star tick</name>
    <dbReference type="NCBI Taxonomy" id="6943"/>
    <lineage>
        <taxon>Eukaryota</taxon>
        <taxon>Metazoa</taxon>
        <taxon>Ecdysozoa</taxon>
        <taxon>Arthropoda</taxon>
        <taxon>Chelicerata</taxon>
        <taxon>Arachnida</taxon>
        <taxon>Acari</taxon>
        <taxon>Parasitiformes</taxon>
        <taxon>Ixodida</taxon>
        <taxon>Ixodoidea</taxon>
        <taxon>Ixodidae</taxon>
        <taxon>Amblyomminae</taxon>
        <taxon>Amblyomma</taxon>
    </lineage>
</organism>
<evidence type="ECO:0008006" key="4">
    <source>
        <dbReference type="Google" id="ProtNLM"/>
    </source>
</evidence>
<evidence type="ECO:0000313" key="2">
    <source>
        <dbReference type="EMBL" id="KAK8757082.1"/>
    </source>
</evidence>
<dbReference type="AlphaFoldDB" id="A0AAQ4D3P2"/>
<feature type="chain" id="PRO_5042915306" description="Lipocalin-3 1" evidence="1">
    <location>
        <begin position="22"/>
        <end position="149"/>
    </location>
</feature>
<sequence>MAVTLIFAGVFLACQLGSVCSSNAKFSISNPGSAVLDITEFLGTPEPIWTYVSSTTSKIKCQVDVMVNMSRKYINFDRSYNTTRTRLTQLIKGVFTTTPLDALFFAGTGATFVFEKLVFRNENYTCAVFYIRERNGGEYICFTICFEKN</sequence>
<proteinExistence type="predicted"/>
<comment type="caution">
    <text evidence="2">The sequence shown here is derived from an EMBL/GenBank/DDBJ whole genome shotgun (WGS) entry which is preliminary data.</text>
</comment>
<gene>
    <name evidence="2" type="ORF">V5799_000216</name>
</gene>
<feature type="signal peptide" evidence="1">
    <location>
        <begin position="1"/>
        <end position="21"/>
    </location>
</feature>
<evidence type="ECO:0000256" key="1">
    <source>
        <dbReference type="SAM" id="SignalP"/>
    </source>
</evidence>
<dbReference type="Proteomes" id="UP001321473">
    <property type="component" value="Unassembled WGS sequence"/>
</dbReference>
<name>A0AAQ4D3P2_AMBAM</name>
<dbReference type="EMBL" id="JARKHS020035597">
    <property type="protein sequence ID" value="KAK8757082.1"/>
    <property type="molecule type" value="Genomic_DNA"/>
</dbReference>